<dbReference type="AlphaFoldDB" id="A0A8S3F086"/>
<dbReference type="SUPFAM" id="SSF74924">
    <property type="entry name" value="Cap-Gly domain"/>
    <property type="match status" value="1"/>
</dbReference>
<name>A0A8S3F086_9BILA</name>
<dbReference type="Gene3D" id="2.30.30.190">
    <property type="entry name" value="CAP Gly-rich-like domain"/>
    <property type="match status" value="1"/>
</dbReference>
<comment type="caution">
    <text evidence="2">The sequence shown here is derived from an EMBL/GenBank/DDBJ whole genome shotgun (WGS) entry which is preliminary data.</text>
</comment>
<proteinExistence type="predicted"/>
<feature type="non-terminal residue" evidence="2">
    <location>
        <position position="1"/>
    </location>
</feature>
<evidence type="ECO:0000313" key="2">
    <source>
        <dbReference type="EMBL" id="CAF5098177.1"/>
    </source>
</evidence>
<dbReference type="EMBL" id="CAJOBJ010253213">
    <property type="protein sequence ID" value="CAF5098177.1"/>
    <property type="molecule type" value="Genomic_DNA"/>
</dbReference>
<evidence type="ECO:0000313" key="3">
    <source>
        <dbReference type="Proteomes" id="UP000681720"/>
    </source>
</evidence>
<accession>A0A8S3F086</accession>
<feature type="non-terminal residue" evidence="2">
    <location>
        <position position="45"/>
    </location>
</feature>
<dbReference type="Pfam" id="PF01302">
    <property type="entry name" value="CAP_GLY"/>
    <property type="match status" value="1"/>
</dbReference>
<reference evidence="2" key="1">
    <citation type="submission" date="2021-02" db="EMBL/GenBank/DDBJ databases">
        <authorList>
            <person name="Nowell W R."/>
        </authorList>
    </citation>
    <scope>NUCLEOTIDE SEQUENCE</scope>
</reference>
<dbReference type="InterPro" id="IPR036859">
    <property type="entry name" value="CAP-Gly_dom_sf"/>
</dbReference>
<gene>
    <name evidence="2" type="ORF">GIL414_LOCUS62572</name>
</gene>
<dbReference type="InterPro" id="IPR000938">
    <property type="entry name" value="CAP-Gly_domain"/>
</dbReference>
<feature type="domain" description="CAP-Gly" evidence="1">
    <location>
        <begin position="5"/>
        <end position="43"/>
    </location>
</feature>
<organism evidence="2 3">
    <name type="scientific">Rotaria magnacalcarata</name>
    <dbReference type="NCBI Taxonomy" id="392030"/>
    <lineage>
        <taxon>Eukaryota</taxon>
        <taxon>Metazoa</taxon>
        <taxon>Spiralia</taxon>
        <taxon>Gnathifera</taxon>
        <taxon>Rotifera</taxon>
        <taxon>Eurotatoria</taxon>
        <taxon>Bdelloidea</taxon>
        <taxon>Philodinida</taxon>
        <taxon>Philodinidae</taxon>
        <taxon>Rotaria</taxon>
    </lineage>
</organism>
<sequence>SQYAVGDRITTNGKPGTIAFIGPTKFAEGEWIGIILDDVQGKNGE</sequence>
<evidence type="ECO:0000259" key="1">
    <source>
        <dbReference type="Pfam" id="PF01302"/>
    </source>
</evidence>
<protein>
    <recommendedName>
        <fullName evidence="1">CAP-Gly domain-containing protein</fullName>
    </recommendedName>
</protein>
<dbReference type="Proteomes" id="UP000681720">
    <property type="component" value="Unassembled WGS sequence"/>
</dbReference>